<gene>
    <name evidence="1" type="ORF">FGO68_gene3681</name>
</gene>
<dbReference type="Proteomes" id="UP000785679">
    <property type="component" value="Unassembled WGS sequence"/>
</dbReference>
<reference evidence="1" key="1">
    <citation type="submission" date="2019-06" db="EMBL/GenBank/DDBJ databases">
        <authorList>
            <person name="Zheng W."/>
        </authorList>
    </citation>
    <scope>NUCLEOTIDE SEQUENCE</scope>
    <source>
        <strain evidence="1">QDHG01</strain>
    </source>
</reference>
<keyword evidence="2" id="KW-1185">Reference proteome</keyword>
<evidence type="ECO:0000313" key="2">
    <source>
        <dbReference type="Proteomes" id="UP000785679"/>
    </source>
</evidence>
<protein>
    <submittedName>
        <fullName evidence="1">Uncharacterized protein</fullName>
    </submittedName>
</protein>
<comment type="caution">
    <text evidence="1">The sequence shown here is derived from an EMBL/GenBank/DDBJ whole genome shotgun (WGS) entry which is preliminary data.</text>
</comment>
<organism evidence="1 2">
    <name type="scientific">Halteria grandinella</name>
    <dbReference type="NCBI Taxonomy" id="5974"/>
    <lineage>
        <taxon>Eukaryota</taxon>
        <taxon>Sar</taxon>
        <taxon>Alveolata</taxon>
        <taxon>Ciliophora</taxon>
        <taxon>Intramacronucleata</taxon>
        <taxon>Spirotrichea</taxon>
        <taxon>Stichotrichia</taxon>
        <taxon>Sporadotrichida</taxon>
        <taxon>Halteriidae</taxon>
        <taxon>Halteria</taxon>
    </lineage>
</organism>
<evidence type="ECO:0000313" key="1">
    <source>
        <dbReference type="EMBL" id="TNV80802.1"/>
    </source>
</evidence>
<dbReference type="AlphaFoldDB" id="A0A8J8NSJ7"/>
<name>A0A8J8NSJ7_HALGN</name>
<sequence>MKKRSLNDNLSAIHFLKIIYDLWIFQCSLIQSQRMLSRGKILQNIKKRFVESDKLQIVKYSRLPLHKCKYFGGFNFKIRKCQGCNRYRNQIEKNF</sequence>
<accession>A0A8J8NSJ7</accession>
<proteinExistence type="predicted"/>
<dbReference type="EMBL" id="RRYP01007014">
    <property type="protein sequence ID" value="TNV80802.1"/>
    <property type="molecule type" value="Genomic_DNA"/>
</dbReference>